<evidence type="ECO:0000313" key="3">
    <source>
        <dbReference type="Proteomes" id="UP001549110"/>
    </source>
</evidence>
<sequence>MLEQPATLRRARSARPAPARLKRIVLQAAPARRSPDDGEPDRYTLTAPLDSEGHIDPQAWADQAADCRVVRETADGRRQEGLLWHGERAGWFFLYPGDQGLEAAYEFHLSVFIPGQKVSLRRLGREYVLTILGIGPA</sequence>
<proteinExistence type="predicted"/>
<dbReference type="Proteomes" id="UP001549110">
    <property type="component" value="Unassembled WGS sequence"/>
</dbReference>
<dbReference type="EMBL" id="JBEPLU010000002">
    <property type="protein sequence ID" value="MET3527975.1"/>
    <property type="molecule type" value="Genomic_DNA"/>
</dbReference>
<protein>
    <submittedName>
        <fullName evidence="2">Uncharacterized protein</fullName>
    </submittedName>
</protein>
<evidence type="ECO:0000313" key="2">
    <source>
        <dbReference type="EMBL" id="MET3527975.1"/>
    </source>
</evidence>
<organism evidence="2 3">
    <name type="scientific">Phenylobacterium koreense</name>
    <dbReference type="NCBI Taxonomy" id="266125"/>
    <lineage>
        <taxon>Bacteria</taxon>
        <taxon>Pseudomonadati</taxon>
        <taxon>Pseudomonadota</taxon>
        <taxon>Alphaproteobacteria</taxon>
        <taxon>Caulobacterales</taxon>
        <taxon>Caulobacteraceae</taxon>
        <taxon>Phenylobacterium</taxon>
    </lineage>
</organism>
<accession>A0ABV2ELQ7</accession>
<name>A0ABV2ELQ7_9CAUL</name>
<keyword evidence="3" id="KW-1185">Reference proteome</keyword>
<feature type="compositionally biased region" description="Basic and acidic residues" evidence="1">
    <location>
        <begin position="33"/>
        <end position="42"/>
    </location>
</feature>
<dbReference type="RefSeq" id="WP_354297990.1">
    <property type="nucleotide sequence ID" value="NZ_JBEPLU010000002.1"/>
</dbReference>
<feature type="region of interest" description="Disordered" evidence="1">
    <location>
        <begin position="25"/>
        <end position="51"/>
    </location>
</feature>
<gene>
    <name evidence="2" type="ORF">ABID41_003093</name>
</gene>
<reference evidence="2 3" key="1">
    <citation type="submission" date="2024-06" db="EMBL/GenBank/DDBJ databases">
        <title>Genomic Encyclopedia of Type Strains, Phase IV (KMG-IV): sequencing the most valuable type-strain genomes for metagenomic binning, comparative biology and taxonomic classification.</title>
        <authorList>
            <person name="Goeker M."/>
        </authorList>
    </citation>
    <scope>NUCLEOTIDE SEQUENCE [LARGE SCALE GENOMIC DNA]</scope>
    <source>
        <strain evidence="2 3">DSM 17809</strain>
    </source>
</reference>
<comment type="caution">
    <text evidence="2">The sequence shown here is derived from an EMBL/GenBank/DDBJ whole genome shotgun (WGS) entry which is preliminary data.</text>
</comment>
<evidence type="ECO:0000256" key="1">
    <source>
        <dbReference type="SAM" id="MobiDB-lite"/>
    </source>
</evidence>